<comment type="caution">
    <text evidence="2">The sequence shown here is derived from an EMBL/GenBank/DDBJ whole genome shotgun (WGS) entry which is preliminary data.</text>
</comment>
<dbReference type="AlphaFoldDB" id="A0A2M7S478"/>
<gene>
    <name evidence="2" type="ORF">COY52_12895</name>
</gene>
<evidence type="ECO:0000259" key="1">
    <source>
        <dbReference type="SMART" id="SM00746"/>
    </source>
</evidence>
<dbReference type="SUPFAM" id="SSF47240">
    <property type="entry name" value="Ferritin-like"/>
    <property type="match status" value="1"/>
</dbReference>
<name>A0A2M7S478_9BACT</name>
<dbReference type="GO" id="GO:0016491">
    <property type="term" value="F:oxidoreductase activity"/>
    <property type="evidence" value="ECO:0007669"/>
    <property type="project" value="InterPro"/>
</dbReference>
<evidence type="ECO:0000313" key="2">
    <source>
        <dbReference type="EMBL" id="PIZ14354.1"/>
    </source>
</evidence>
<dbReference type="InterPro" id="IPR012348">
    <property type="entry name" value="RNR-like"/>
</dbReference>
<dbReference type="InterPro" id="IPR007029">
    <property type="entry name" value="YHS_dom"/>
</dbReference>
<evidence type="ECO:0000313" key="3">
    <source>
        <dbReference type="Proteomes" id="UP000229307"/>
    </source>
</evidence>
<accession>A0A2M7S478</accession>
<sequence length="79" mass="9143">MSLKEKTQKLVKVGNDYCPVMGMKLEKGKGTKYTYKGKIYNFCCSHCVEQFKKNPEKYIKIIAEQEKKKKNTTMPGKSN</sequence>
<organism evidence="2 3">
    <name type="scientific">Candidatus Desantisbacteria bacterium CG_4_10_14_0_8_um_filter_48_22</name>
    <dbReference type="NCBI Taxonomy" id="1974543"/>
    <lineage>
        <taxon>Bacteria</taxon>
        <taxon>Candidatus Desantisiibacteriota</taxon>
    </lineage>
</organism>
<feature type="domain" description="TRASH" evidence="1">
    <location>
        <begin position="18"/>
        <end position="55"/>
    </location>
</feature>
<dbReference type="InterPro" id="IPR011017">
    <property type="entry name" value="TRASH_dom"/>
</dbReference>
<dbReference type="Pfam" id="PF04945">
    <property type="entry name" value="YHS"/>
    <property type="match status" value="1"/>
</dbReference>
<dbReference type="Proteomes" id="UP000229307">
    <property type="component" value="Unassembled WGS sequence"/>
</dbReference>
<dbReference type="SMART" id="SM00746">
    <property type="entry name" value="TRASH"/>
    <property type="match status" value="1"/>
</dbReference>
<reference evidence="3" key="1">
    <citation type="submission" date="2017-09" db="EMBL/GenBank/DDBJ databases">
        <title>Depth-based differentiation of microbial function through sediment-hosted aquifers and enrichment of novel symbionts in the deep terrestrial subsurface.</title>
        <authorList>
            <person name="Probst A.J."/>
            <person name="Ladd B."/>
            <person name="Jarett J.K."/>
            <person name="Geller-Mcgrath D.E."/>
            <person name="Sieber C.M.K."/>
            <person name="Emerson J.B."/>
            <person name="Anantharaman K."/>
            <person name="Thomas B.C."/>
            <person name="Malmstrom R."/>
            <person name="Stieglmeier M."/>
            <person name="Klingl A."/>
            <person name="Woyke T."/>
            <person name="Ryan C.M."/>
            <person name="Banfield J.F."/>
        </authorList>
    </citation>
    <scope>NUCLEOTIDE SEQUENCE [LARGE SCALE GENOMIC DNA]</scope>
</reference>
<proteinExistence type="predicted"/>
<dbReference type="Gene3D" id="1.10.620.20">
    <property type="entry name" value="Ribonucleotide Reductase, subunit A"/>
    <property type="match status" value="1"/>
</dbReference>
<dbReference type="EMBL" id="PFMR01000361">
    <property type="protein sequence ID" value="PIZ14354.1"/>
    <property type="molecule type" value="Genomic_DNA"/>
</dbReference>
<protein>
    <recommendedName>
        <fullName evidence="1">TRASH domain-containing protein</fullName>
    </recommendedName>
</protein>
<dbReference type="InterPro" id="IPR009078">
    <property type="entry name" value="Ferritin-like_SF"/>
</dbReference>